<dbReference type="SMART" id="SM00233">
    <property type="entry name" value="PH"/>
    <property type="match status" value="1"/>
</dbReference>
<dbReference type="GO" id="GO:0006887">
    <property type="term" value="P:exocytosis"/>
    <property type="evidence" value="ECO:0007669"/>
    <property type="project" value="TreeGrafter"/>
</dbReference>
<keyword evidence="10" id="KW-0446">Lipid-binding</keyword>
<dbReference type="Gene3D" id="1.25.40.20">
    <property type="entry name" value="Ankyrin repeat-containing domain"/>
    <property type="match status" value="2"/>
</dbReference>
<dbReference type="Pfam" id="PF00023">
    <property type="entry name" value="Ank"/>
    <property type="match status" value="1"/>
</dbReference>
<dbReference type="Pfam" id="PF00169">
    <property type="entry name" value="PH"/>
    <property type="match status" value="1"/>
</dbReference>
<dbReference type="Pfam" id="PF07542">
    <property type="entry name" value="ATP12"/>
    <property type="match status" value="1"/>
</dbReference>
<dbReference type="InterPro" id="IPR011993">
    <property type="entry name" value="PH-like_dom_sf"/>
</dbReference>
<evidence type="ECO:0000256" key="1">
    <source>
        <dbReference type="ARBA" id="ARBA00004173"/>
    </source>
</evidence>
<dbReference type="PROSITE" id="PS50003">
    <property type="entry name" value="PH_DOMAIN"/>
    <property type="match status" value="1"/>
</dbReference>
<dbReference type="InterPro" id="IPR018494">
    <property type="entry name" value="Oxysterol-bd_CS"/>
</dbReference>
<dbReference type="GO" id="GO:0034727">
    <property type="term" value="P:piecemeal microautophagy of the nucleus"/>
    <property type="evidence" value="ECO:0007669"/>
    <property type="project" value="TreeGrafter"/>
</dbReference>
<dbReference type="PROSITE" id="PS01013">
    <property type="entry name" value="OSBP"/>
    <property type="match status" value="1"/>
</dbReference>
<dbReference type="InterPro" id="IPR036770">
    <property type="entry name" value="Ankyrin_rpt-contain_sf"/>
</dbReference>
<dbReference type="PANTHER" id="PTHR10972:SF205">
    <property type="entry name" value="OXYSTEROL-BINDING PROTEIN 1"/>
    <property type="match status" value="1"/>
</dbReference>
<feature type="region of interest" description="Disordered" evidence="15">
    <location>
        <begin position="997"/>
        <end position="1046"/>
    </location>
</feature>
<feature type="compositionally biased region" description="Polar residues" evidence="15">
    <location>
        <begin position="822"/>
        <end position="837"/>
    </location>
</feature>
<feature type="repeat" description="ANK" evidence="13">
    <location>
        <begin position="472"/>
        <end position="504"/>
    </location>
</feature>
<dbReference type="PROSITE" id="PS50088">
    <property type="entry name" value="ANK_REPEAT"/>
    <property type="match status" value="3"/>
</dbReference>
<dbReference type="GO" id="GO:0005886">
    <property type="term" value="C:plasma membrane"/>
    <property type="evidence" value="ECO:0007669"/>
    <property type="project" value="TreeGrafter"/>
</dbReference>
<evidence type="ECO:0000256" key="4">
    <source>
        <dbReference type="ARBA" id="ARBA00022448"/>
    </source>
</evidence>
<comment type="subcellular location">
    <subcellularLocation>
        <location evidence="1">Mitochondrion</location>
    </subcellularLocation>
</comment>
<dbReference type="Gene3D" id="2.40.160.120">
    <property type="match status" value="1"/>
</dbReference>
<dbReference type="GO" id="GO:0120009">
    <property type="term" value="P:intermembrane lipid transfer"/>
    <property type="evidence" value="ECO:0007669"/>
    <property type="project" value="UniProtKB-ARBA"/>
</dbReference>
<gene>
    <name evidence="17" type="ORF">AWRI4233_LOCUS9478</name>
</gene>
<evidence type="ECO:0000256" key="12">
    <source>
        <dbReference type="ARBA" id="ARBA00023186"/>
    </source>
</evidence>
<feature type="compositionally biased region" description="Acidic residues" evidence="15">
    <location>
        <begin position="875"/>
        <end position="887"/>
    </location>
</feature>
<dbReference type="InterPro" id="IPR042272">
    <property type="entry name" value="ATP12_ATP_synth-F1-assembly_N"/>
</dbReference>
<keyword evidence="11" id="KW-0496">Mitochondrion</keyword>
<name>A0A9N8PNQ1_9PEZI</name>
<dbReference type="SUPFAM" id="SSF50729">
    <property type="entry name" value="PH domain-like"/>
    <property type="match status" value="1"/>
</dbReference>
<dbReference type="InterPro" id="IPR011419">
    <property type="entry name" value="ATP12_ATP_synth-F1-assembly"/>
</dbReference>
<keyword evidence="6" id="KW-0677">Repeat</keyword>
<feature type="compositionally biased region" description="Pro residues" evidence="15">
    <location>
        <begin position="37"/>
        <end position="52"/>
    </location>
</feature>
<evidence type="ECO:0000256" key="5">
    <source>
        <dbReference type="ARBA" id="ARBA00022553"/>
    </source>
</evidence>
<dbReference type="InterPro" id="IPR001849">
    <property type="entry name" value="PH_domain"/>
</dbReference>
<dbReference type="SUPFAM" id="SSF48403">
    <property type="entry name" value="Ankyrin repeat"/>
    <property type="match status" value="1"/>
</dbReference>
<dbReference type="InterPro" id="IPR037239">
    <property type="entry name" value="OSBP_sf"/>
</dbReference>
<reference evidence="17" key="1">
    <citation type="submission" date="2020-06" db="EMBL/GenBank/DDBJ databases">
        <authorList>
            <person name="Onetto C."/>
        </authorList>
    </citation>
    <scope>NUCLEOTIDE SEQUENCE</scope>
</reference>
<evidence type="ECO:0000256" key="7">
    <source>
        <dbReference type="ARBA" id="ARBA00022946"/>
    </source>
</evidence>
<comment type="similarity">
    <text evidence="2">Belongs to the ATP12 family.</text>
</comment>
<dbReference type="GO" id="GO:0005829">
    <property type="term" value="C:cytosol"/>
    <property type="evidence" value="ECO:0007669"/>
    <property type="project" value="TreeGrafter"/>
</dbReference>
<keyword evidence="9" id="KW-0445">Lipid transport</keyword>
<comment type="caution">
    <text evidence="17">The sequence shown here is derived from an EMBL/GenBank/DDBJ whole genome shotgun (WGS) entry which is preliminary data.</text>
</comment>
<feature type="region of interest" description="Disordered" evidence="15">
    <location>
        <begin position="401"/>
        <end position="436"/>
    </location>
</feature>
<keyword evidence="12" id="KW-0143">Chaperone</keyword>
<dbReference type="FunFam" id="1.25.40.20:FF:000281">
    <property type="entry name" value="Oxysterol binding protein (Osh1)"/>
    <property type="match status" value="1"/>
</dbReference>
<sequence length="1540" mass="171898">AIIRPALTASGRRSVATRFRPACRCLHNSSSRTATPLPHPIAAGPPPQPPQAPATETEDRVARKRQQAALLARQSQIKVDPSKPASALRKRFWKESSVKETADGLQIMLDKRPVRTASKEILTLPPTKYALASGIALEWDLLTSAQQALKHHYIPLTSLSSRAIDIHNADLQGDNKIRESIVTMLMRYLSTDTLLCWDPEKNIHDPSSALDMKIDGQPKQSLRQKQIETAEPILAYLTTHIFPGLEIVPILGEDSIMPVKQPKVTQEVIRGWISALPAFELAGLERGVLATKSLLVAIRLLVEWSQEFRHLQKDDNTSRFGIAEARQASSVEVTWQTDMWGEVEDTHDVEKEDVARQLGSVILLGRRASKRGSRLSNHRQLRNGLVTELVPERPPSPHLVTTMTNSNPDSAAASPATRTPSAPRNGSITTMPQASTTSIEQSVKLFKVFEALRQGDTAGINRHLRDDSTKLEGNTILHLAVQCAEPSVVEYVLSMGQNTLDINARDRDGNTPLHIASTLGRTSVIKLLLDQKAINESVTNFQGKTPLDLARSPEAFQLLQLARSIFIERTTHRIQHLIQSADYGTLEDVLADDHVRHVVDINAPELATEPQTVESGGTLLHEATRNKDTQLIQILLLNGADPFRRDRKGKLPQEITKDDHTKQILKKSPAAAAAQRGVQEKAILGTGEGQPENALSAKEAREMKGYLKKWTNYTTGYKLRWFVLEDGVLSYYKHQDDAGSACRGAINMKIASLHMDSKDKLTFEIHGKSSVKYHLKANHEVEAKRWFWSLNNAIQWSKDEAREEQKRQRQEGEALRQAAMEKQSTTPSAADSSTLAPTVSDRRTSIAHTADGETLYGDEPSRLTRHRTFETDGERDFEDEEDDYADDDSAHEIKPINKDAFNITAQSAKLQLDLLASVSNSLQQEKTNNPSIPLGHPDVEYALASYDTAVGNLRGLLIDLLRISKDHDAYWQHRVDREAHIRKLWEESMARVAAEQEELENRIGESEDKRKRTKRALRDALEGQNSGTASRARSRRGTTATQSSKLAAAVEGISVAEDGTAAAGPPSPSLSRRQTLADLTNHDVSDDDSDMDEQFFDAVDAGEVEVVDQMPVTSTPQTNTQSEKTAPIEDNTSTAIQKSYKGYEDPVRSKLPIDADNRPKVSLWGILKNMIGKDMTKMTLPVTFNEPTSLLYRVVEDMQYTELLDTAAERSDSAERMVYVAGFAASEYASTIGRVAKPFNPLLGETFEYVRPDKGYRFFIEQVSHHPPIGAAYAESAKWEYYGESSVKSKFYGKSFEINPLADPWTRRTLHMEKVTSSVVGIITGNPTIDNYGLMEVKNHTTGETAILDFKQRGWKASSAYLVAGKITDAKGVPKWSIGGRWNDKIYARPTPGYEDENLGTSTKSQESNQAILVWEAGPRPQGIPFNLTPFVVTLNALPQRLQPLLAPTDSRFRPDQRAMEEGRYDDASEEKNRVEEKQRARRREREAAGEHFEPRWFKLSTHPVTGEEYWRFGGEYWGIRDRVANGEATWKEAGLEQIY</sequence>
<dbReference type="InterPro" id="IPR000648">
    <property type="entry name" value="Oxysterol-bd"/>
</dbReference>
<dbReference type="PANTHER" id="PTHR10972">
    <property type="entry name" value="OXYSTEROL-BINDING PROTEIN-RELATED"/>
    <property type="match status" value="1"/>
</dbReference>
<dbReference type="GO" id="GO:0006897">
    <property type="term" value="P:endocytosis"/>
    <property type="evidence" value="ECO:0007669"/>
    <property type="project" value="TreeGrafter"/>
</dbReference>
<dbReference type="InterPro" id="IPR023335">
    <property type="entry name" value="ATP12_ortho_dom_sf"/>
</dbReference>
<evidence type="ECO:0000313" key="18">
    <source>
        <dbReference type="Proteomes" id="UP000714618"/>
    </source>
</evidence>
<dbReference type="SUPFAM" id="SSF144000">
    <property type="entry name" value="Oxysterol-binding protein-like"/>
    <property type="match status" value="1"/>
</dbReference>
<dbReference type="Proteomes" id="UP000714618">
    <property type="component" value="Unassembled WGS sequence"/>
</dbReference>
<keyword evidence="18" id="KW-1185">Reference proteome</keyword>
<evidence type="ECO:0000256" key="3">
    <source>
        <dbReference type="ARBA" id="ARBA00008842"/>
    </source>
</evidence>
<dbReference type="OrthoDB" id="1854502at2759"/>
<evidence type="ECO:0000313" key="17">
    <source>
        <dbReference type="EMBL" id="CAD0100653.1"/>
    </source>
</evidence>
<evidence type="ECO:0000256" key="2">
    <source>
        <dbReference type="ARBA" id="ARBA00008231"/>
    </source>
</evidence>
<organism evidence="17 18">
    <name type="scientific">Aureobasidium mustum</name>
    <dbReference type="NCBI Taxonomy" id="2773714"/>
    <lineage>
        <taxon>Eukaryota</taxon>
        <taxon>Fungi</taxon>
        <taxon>Dikarya</taxon>
        <taxon>Ascomycota</taxon>
        <taxon>Pezizomycotina</taxon>
        <taxon>Dothideomycetes</taxon>
        <taxon>Dothideomycetidae</taxon>
        <taxon>Dothideales</taxon>
        <taxon>Saccotheciaceae</taxon>
        <taxon>Aureobasidium</taxon>
    </lineage>
</organism>
<evidence type="ECO:0000256" key="14">
    <source>
        <dbReference type="RuleBase" id="RU003844"/>
    </source>
</evidence>
<feature type="compositionally biased region" description="Basic and acidic residues" evidence="15">
    <location>
        <begin position="999"/>
        <end position="1021"/>
    </location>
</feature>
<dbReference type="GO" id="GO:0005635">
    <property type="term" value="C:nuclear envelope"/>
    <property type="evidence" value="ECO:0007669"/>
    <property type="project" value="TreeGrafter"/>
</dbReference>
<evidence type="ECO:0000256" key="10">
    <source>
        <dbReference type="ARBA" id="ARBA00023121"/>
    </source>
</evidence>
<dbReference type="PROSITE" id="PS50297">
    <property type="entry name" value="ANK_REP_REGION"/>
    <property type="match status" value="3"/>
</dbReference>
<dbReference type="Pfam" id="PF12796">
    <property type="entry name" value="Ank_2"/>
    <property type="match status" value="1"/>
</dbReference>
<dbReference type="GO" id="GO:0043461">
    <property type="term" value="P:proton-transporting ATP synthase complex assembly"/>
    <property type="evidence" value="ECO:0007669"/>
    <property type="project" value="InterPro"/>
</dbReference>
<feature type="repeat" description="ANK" evidence="13">
    <location>
        <begin position="508"/>
        <end position="533"/>
    </location>
</feature>
<comment type="similarity">
    <text evidence="3 14">Belongs to the OSBP family.</text>
</comment>
<protein>
    <recommendedName>
        <fullName evidence="16">PH domain-containing protein</fullName>
    </recommendedName>
</protein>
<keyword evidence="7" id="KW-0809">Transit peptide</keyword>
<dbReference type="Pfam" id="PF01237">
    <property type="entry name" value="Oxysterol_BP"/>
    <property type="match status" value="1"/>
</dbReference>
<feature type="non-terminal residue" evidence="17">
    <location>
        <position position="1540"/>
    </location>
</feature>
<evidence type="ECO:0000259" key="16">
    <source>
        <dbReference type="PROSITE" id="PS50003"/>
    </source>
</evidence>
<evidence type="ECO:0000256" key="13">
    <source>
        <dbReference type="PROSITE-ProRule" id="PRU00023"/>
    </source>
</evidence>
<feature type="region of interest" description="Disordered" evidence="15">
    <location>
        <begin position="28"/>
        <end position="65"/>
    </location>
</feature>
<keyword evidence="4" id="KW-0813">Transport</keyword>
<dbReference type="Gene3D" id="2.30.29.30">
    <property type="entry name" value="Pleckstrin-homology domain (PH domain)/Phosphotyrosine-binding domain (PTB)"/>
    <property type="match status" value="1"/>
</dbReference>
<feature type="compositionally biased region" description="Basic and acidic residues" evidence="15">
    <location>
        <begin position="859"/>
        <end position="874"/>
    </location>
</feature>
<keyword evidence="8 13" id="KW-0040">ANK repeat</keyword>
<dbReference type="FunFam" id="2.40.160.120:FF:000001">
    <property type="entry name" value="Oxysterol-binding protein"/>
    <property type="match status" value="1"/>
</dbReference>
<evidence type="ECO:0000256" key="6">
    <source>
        <dbReference type="ARBA" id="ARBA00022737"/>
    </source>
</evidence>
<dbReference type="GO" id="GO:0097038">
    <property type="term" value="C:perinuclear endoplasmic reticulum"/>
    <property type="evidence" value="ECO:0007669"/>
    <property type="project" value="TreeGrafter"/>
</dbReference>
<dbReference type="SUPFAM" id="SSF160909">
    <property type="entry name" value="ATP12-like"/>
    <property type="match status" value="1"/>
</dbReference>
<feature type="compositionally biased region" description="Low complexity" evidence="15">
    <location>
        <begin position="405"/>
        <end position="424"/>
    </location>
</feature>
<dbReference type="FunFam" id="2.30.29.30:FF:000061">
    <property type="entry name" value="Oxysterol binding protein 1"/>
    <property type="match status" value="1"/>
</dbReference>
<dbReference type="EMBL" id="CAIJEO010000012">
    <property type="protein sequence ID" value="CAD0100653.1"/>
    <property type="molecule type" value="Genomic_DNA"/>
</dbReference>
<keyword evidence="5" id="KW-0597">Phosphoprotein</keyword>
<evidence type="ECO:0000256" key="9">
    <source>
        <dbReference type="ARBA" id="ARBA00023055"/>
    </source>
</evidence>
<dbReference type="GO" id="GO:0030011">
    <property type="term" value="P:maintenance of cell polarity"/>
    <property type="evidence" value="ECO:0007669"/>
    <property type="project" value="TreeGrafter"/>
</dbReference>
<accession>A0A9N8PNQ1</accession>
<dbReference type="Gene3D" id="1.10.3580.10">
    <property type="entry name" value="ATP12 ATPase"/>
    <property type="match status" value="1"/>
</dbReference>
<feature type="compositionally biased region" description="Polar residues" evidence="15">
    <location>
        <begin position="426"/>
        <end position="436"/>
    </location>
</feature>
<feature type="region of interest" description="Disordered" evidence="15">
    <location>
        <begin position="1448"/>
        <end position="1488"/>
    </location>
</feature>
<feature type="repeat" description="ANK" evidence="13">
    <location>
        <begin position="615"/>
        <end position="647"/>
    </location>
</feature>
<dbReference type="GO" id="GO:0032934">
    <property type="term" value="F:sterol binding"/>
    <property type="evidence" value="ECO:0007669"/>
    <property type="project" value="TreeGrafter"/>
</dbReference>
<feature type="domain" description="PH" evidence="16">
    <location>
        <begin position="700"/>
        <end position="795"/>
    </location>
</feature>
<evidence type="ECO:0000256" key="8">
    <source>
        <dbReference type="ARBA" id="ARBA00023043"/>
    </source>
</evidence>
<dbReference type="SMART" id="SM00248">
    <property type="entry name" value="ANK"/>
    <property type="match status" value="3"/>
</dbReference>
<feature type="compositionally biased region" description="Low complexity" evidence="15">
    <location>
        <begin position="1026"/>
        <end position="1041"/>
    </location>
</feature>
<dbReference type="InterPro" id="IPR002110">
    <property type="entry name" value="Ankyrin_rpt"/>
</dbReference>
<feature type="region of interest" description="Disordered" evidence="15">
    <location>
        <begin position="801"/>
        <end position="888"/>
    </location>
</feature>
<feature type="compositionally biased region" description="Basic and acidic residues" evidence="15">
    <location>
        <begin position="1451"/>
        <end position="1488"/>
    </location>
</feature>
<evidence type="ECO:0000256" key="11">
    <source>
        <dbReference type="ARBA" id="ARBA00023128"/>
    </source>
</evidence>
<dbReference type="Gene3D" id="3.30.70.3490">
    <property type="match status" value="1"/>
</dbReference>
<feature type="compositionally biased region" description="Basic and acidic residues" evidence="15">
    <location>
        <begin position="801"/>
        <end position="814"/>
    </location>
</feature>
<dbReference type="CDD" id="cd13292">
    <property type="entry name" value="PH_Osh1p_Osh2p_yeast"/>
    <property type="match status" value="1"/>
</dbReference>
<dbReference type="Gene3D" id="3.30.2180.10">
    <property type="entry name" value="ATP12-like"/>
    <property type="match status" value="1"/>
</dbReference>
<evidence type="ECO:0000256" key="15">
    <source>
        <dbReference type="SAM" id="MobiDB-lite"/>
    </source>
</evidence>
<proteinExistence type="inferred from homology"/>
<dbReference type="GO" id="GO:0005739">
    <property type="term" value="C:mitochondrion"/>
    <property type="evidence" value="ECO:0007669"/>
    <property type="project" value="UniProtKB-SubCell"/>
</dbReference>